<dbReference type="Proteomes" id="UP000821865">
    <property type="component" value="Chromosome 2"/>
</dbReference>
<comment type="caution">
    <text evidence="1">The sequence shown here is derived from an EMBL/GenBank/DDBJ whole genome shotgun (WGS) entry which is preliminary data.</text>
</comment>
<accession>A0ACB8DFL4</accession>
<organism evidence="1 2">
    <name type="scientific">Dermacentor silvarum</name>
    <name type="common">Tick</name>
    <dbReference type="NCBI Taxonomy" id="543639"/>
    <lineage>
        <taxon>Eukaryota</taxon>
        <taxon>Metazoa</taxon>
        <taxon>Ecdysozoa</taxon>
        <taxon>Arthropoda</taxon>
        <taxon>Chelicerata</taxon>
        <taxon>Arachnida</taxon>
        <taxon>Acari</taxon>
        <taxon>Parasitiformes</taxon>
        <taxon>Ixodida</taxon>
        <taxon>Ixodoidea</taxon>
        <taxon>Ixodidae</taxon>
        <taxon>Rhipicephalinae</taxon>
        <taxon>Dermacentor</taxon>
    </lineage>
</organism>
<name>A0ACB8DFL4_DERSI</name>
<evidence type="ECO:0000313" key="2">
    <source>
        <dbReference type="Proteomes" id="UP000821865"/>
    </source>
</evidence>
<reference evidence="1" key="1">
    <citation type="submission" date="2020-05" db="EMBL/GenBank/DDBJ databases">
        <title>Large-scale comparative analyses of tick genomes elucidate their genetic diversity and vector capacities.</title>
        <authorList>
            <person name="Jia N."/>
            <person name="Wang J."/>
            <person name="Shi W."/>
            <person name="Du L."/>
            <person name="Sun Y."/>
            <person name="Zhan W."/>
            <person name="Jiang J."/>
            <person name="Wang Q."/>
            <person name="Zhang B."/>
            <person name="Ji P."/>
            <person name="Sakyi L.B."/>
            <person name="Cui X."/>
            <person name="Yuan T."/>
            <person name="Jiang B."/>
            <person name="Yang W."/>
            <person name="Lam T.T.-Y."/>
            <person name="Chang Q."/>
            <person name="Ding S."/>
            <person name="Wang X."/>
            <person name="Zhu J."/>
            <person name="Ruan X."/>
            <person name="Zhao L."/>
            <person name="Wei J."/>
            <person name="Que T."/>
            <person name="Du C."/>
            <person name="Cheng J."/>
            <person name="Dai P."/>
            <person name="Han X."/>
            <person name="Huang E."/>
            <person name="Gao Y."/>
            <person name="Liu J."/>
            <person name="Shao H."/>
            <person name="Ye R."/>
            <person name="Li L."/>
            <person name="Wei W."/>
            <person name="Wang X."/>
            <person name="Wang C."/>
            <person name="Yang T."/>
            <person name="Huo Q."/>
            <person name="Li W."/>
            <person name="Guo W."/>
            <person name="Chen H."/>
            <person name="Zhou L."/>
            <person name="Ni X."/>
            <person name="Tian J."/>
            <person name="Zhou Y."/>
            <person name="Sheng Y."/>
            <person name="Liu T."/>
            <person name="Pan Y."/>
            <person name="Xia L."/>
            <person name="Li J."/>
            <person name="Zhao F."/>
            <person name="Cao W."/>
        </authorList>
    </citation>
    <scope>NUCLEOTIDE SEQUENCE</scope>
    <source>
        <tissue evidence="1">Larvae</tissue>
    </source>
</reference>
<gene>
    <name evidence="1" type="ORF">HPB49_019599</name>
</gene>
<evidence type="ECO:0000313" key="1">
    <source>
        <dbReference type="EMBL" id="KAH7966793.1"/>
    </source>
</evidence>
<protein>
    <submittedName>
        <fullName evidence="1">Uncharacterized protein</fullName>
    </submittedName>
</protein>
<dbReference type="EMBL" id="CM023471">
    <property type="protein sequence ID" value="KAH7966793.1"/>
    <property type="molecule type" value="Genomic_DNA"/>
</dbReference>
<keyword evidence="2" id="KW-1185">Reference proteome</keyword>
<proteinExistence type="predicted"/>
<sequence>MLPEFVTAPDWPSSSADLNLTDDYAAWRYLESKPCSTPIKIPLMKERFKIADDYLRAAVNTFSEHLRACVEA</sequence>